<accession>A0ABP7XAD6</accession>
<dbReference type="Proteomes" id="UP001500459">
    <property type="component" value="Unassembled WGS sequence"/>
</dbReference>
<gene>
    <name evidence="2" type="ORF">GCM10022393_05780</name>
</gene>
<dbReference type="InterPro" id="IPR025485">
    <property type="entry name" value="DUF4377"/>
</dbReference>
<dbReference type="EMBL" id="BAABCW010000002">
    <property type="protein sequence ID" value="GAA4109275.1"/>
    <property type="molecule type" value="Genomic_DNA"/>
</dbReference>
<sequence length="233" mass="26548">MSKMIPFLAGIFLLLSCKETKTVYIASYQTNCQGVGSQTCMLYKENSDDEWTYFYDTIEGFEYEEGYNYTLEIEVSKAEKTITDTSSLTYSLVNIIAKEKDNVLAQNLVSNQDESMKIIYSALSRGYFLKTEIDQRDIIVFKDRNLDQKKSKNCSKKQWNEIRAMVEKIDLKKIGTLEAPTGKRLHDGAPHAKLEISKGDQKFISNGFDHGHPPKELASLVTYIVSLTEGMEE</sequence>
<feature type="domain" description="DUF4377" evidence="1">
    <location>
        <begin position="24"/>
        <end position="98"/>
    </location>
</feature>
<organism evidence="2 3">
    <name type="scientific">Aquimarina addita</name>
    <dbReference type="NCBI Taxonomy" id="870485"/>
    <lineage>
        <taxon>Bacteria</taxon>
        <taxon>Pseudomonadati</taxon>
        <taxon>Bacteroidota</taxon>
        <taxon>Flavobacteriia</taxon>
        <taxon>Flavobacteriales</taxon>
        <taxon>Flavobacteriaceae</taxon>
        <taxon>Aquimarina</taxon>
    </lineage>
</organism>
<evidence type="ECO:0000259" key="1">
    <source>
        <dbReference type="Pfam" id="PF14302"/>
    </source>
</evidence>
<reference evidence="3" key="1">
    <citation type="journal article" date="2019" name="Int. J. Syst. Evol. Microbiol.">
        <title>The Global Catalogue of Microorganisms (GCM) 10K type strain sequencing project: providing services to taxonomists for standard genome sequencing and annotation.</title>
        <authorList>
            <consortium name="The Broad Institute Genomics Platform"/>
            <consortium name="The Broad Institute Genome Sequencing Center for Infectious Disease"/>
            <person name="Wu L."/>
            <person name="Ma J."/>
        </authorList>
    </citation>
    <scope>NUCLEOTIDE SEQUENCE [LARGE SCALE GENOMIC DNA]</scope>
    <source>
        <strain evidence="3">JCM 17106</strain>
    </source>
</reference>
<dbReference type="PROSITE" id="PS51257">
    <property type="entry name" value="PROKAR_LIPOPROTEIN"/>
    <property type="match status" value="1"/>
</dbReference>
<dbReference type="Pfam" id="PF14302">
    <property type="entry name" value="DUF4377"/>
    <property type="match status" value="1"/>
</dbReference>
<comment type="caution">
    <text evidence="2">The sequence shown here is derived from an EMBL/GenBank/DDBJ whole genome shotgun (WGS) entry which is preliminary data.</text>
</comment>
<name>A0ABP7XAD6_9FLAO</name>
<protein>
    <recommendedName>
        <fullName evidence="1">DUF4377 domain-containing protein</fullName>
    </recommendedName>
</protein>
<evidence type="ECO:0000313" key="2">
    <source>
        <dbReference type="EMBL" id="GAA4109275.1"/>
    </source>
</evidence>
<evidence type="ECO:0000313" key="3">
    <source>
        <dbReference type="Proteomes" id="UP001500459"/>
    </source>
</evidence>
<proteinExistence type="predicted"/>
<dbReference type="RefSeq" id="WP_344924601.1">
    <property type="nucleotide sequence ID" value="NZ_BAABCW010000002.1"/>
</dbReference>
<keyword evidence="3" id="KW-1185">Reference proteome</keyword>